<feature type="transmembrane region" description="Helical" evidence="7">
    <location>
        <begin position="365"/>
        <end position="385"/>
    </location>
</feature>
<proteinExistence type="predicted"/>
<dbReference type="SUPFAM" id="SSF103473">
    <property type="entry name" value="MFS general substrate transporter"/>
    <property type="match status" value="1"/>
</dbReference>
<evidence type="ECO:0000256" key="6">
    <source>
        <dbReference type="SAM" id="MobiDB-lite"/>
    </source>
</evidence>
<dbReference type="InterPro" id="IPR020846">
    <property type="entry name" value="MFS_dom"/>
</dbReference>
<feature type="compositionally biased region" description="Polar residues" evidence="6">
    <location>
        <begin position="57"/>
        <end position="74"/>
    </location>
</feature>
<sequence length="504" mass="54105">MASHGHKNGNIARSWNERSLNIQENATGRSKVDGSYEIIESTPKRKESECRLDLSHQKGQSATQNNANGGINGSTRLRSKDISVLPGVGRERAVLVLLALGNFCVGASISLQAPFFPHEAERKGSNSTEYGFVFSVFELTIFFFGPVFAKIVPIVKPRFMLVSGLFYVGSACVLFGFLNKSPPGATFLSLAIATRIAEGIGTAGFQTAVFSIVAAEFPRSLATSYSIQQTVFGAGLVAGPTVGGCLYQIGGFMAPFVSIGILLLVCDVLIYFLMPATEGPNELNQKTGDMLKFWGNTGIILDAYCVFCTFVIIGYNAAVLEPHLRQFNLEPYMVGLVFVLNGIVYACTAWIWGKVADKTVRTKELCIVACLMLCASLLLLGPAPFLPFPTAVWTVMLALGLFGLGSGGTIVPSFVGSFRDTLKRGFADDLSTYGLVSSVFTVSHSMGAFVGPTLGGYLLDSVGYHMGTMVLLANEVLLILALCIYVVVHRKPSGDQEPLLKEVT</sequence>
<feature type="domain" description="Major facilitator superfamily (MFS) profile" evidence="8">
    <location>
        <begin position="94"/>
        <end position="491"/>
    </location>
</feature>
<keyword evidence="4 7" id="KW-1133">Transmembrane helix</keyword>
<feature type="transmembrane region" description="Helical" evidence="7">
    <location>
        <begin position="332"/>
        <end position="353"/>
    </location>
</feature>
<organism evidence="9">
    <name type="scientific">Rhipicephalus microplus</name>
    <name type="common">Cattle tick</name>
    <name type="synonym">Boophilus microplus</name>
    <dbReference type="NCBI Taxonomy" id="6941"/>
    <lineage>
        <taxon>Eukaryota</taxon>
        <taxon>Metazoa</taxon>
        <taxon>Ecdysozoa</taxon>
        <taxon>Arthropoda</taxon>
        <taxon>Chelicerata</taxon>
        <taxon>Arachnida</taxon>
        <taxon>Acari</taxon>
        <taxon>Parasitiformes</taxon>
        <taxon>Ixodida</taxon>
        <taxon>Ixodoidea</taxon>
        <taxon>Ixodidae</taxon>
        <taxon>Rhipicephalinae</taxon>
        <taxon>Rhipicephalus</taxon>
        <taxon>Boophilus</taxon>
    </lineage>
</organism>
<feature type="transmembrane region" description="Helical" evidence="7">
    <location>
        <begin position="159"/>
        <end position="178"/>
    </location>
</feature>
<dbReference type="EMBL" id="GHWJ01008013">
    <property type="protein sequence ID" value="NOV40750.1"/>
    <property type="molecule type" value="Transcribed_RNA"/>
</dbReference>
<evidence type="ECO:0000256" key="2">
    <source>
        <dbReference type="ARBA" id="ARBA00022448"/>
    </source>
</evidence>
<dbReference type="PROSITE" id="PS50850">
    <property type="entry name" value="MFS"/>
    <property type="match status" value="1"/>
</dbReference>
<evidence type="ECO:0000256" key="3">
    <source>
        <dbReference type="ARBA" id="ARBA00022692"/>
    </source>
</evidence>
<dbReference type="PANTHER" id="PTHR23506:SF26">
    <property type="entry name" value="MFS-TYPE TRANSPORTER SLC18B1"/>
    <property type="match status" value="1"/>
</dbReference>
<protein>
    <submittedName>
        <fullName evidence="9">Putative mfs-type transporter c6orf192-like protein</fullName>
    </submittedName>
</protein>
<evidence type="ECO:0000256" key="1">
    <source>
        <dbReference type="ARBA" id="ARBA00004141"/>
    </source>
</evidence>
<comment type="subcellular location">
    <subcellularLocation>
        <location evidence="1">Membrane</location>
        <topology evidence="1">Multi-pass membrane protein</topology>
    </subcellularLocation>
</comment>
<dbReference type="InterPro" id="IPR050930">
    <property type="entry name" value="MFS_Vesicular_Transporter"/>
</dbReference>
<feature type="transmembrane region" description="Helical" evidence="7">
    <location>
        <begin position="93"/>
        <end position="111"/>
    </location>
</feature>
<feature type="region of interest" description="Disordered" evidence="6">
    <location>
        <begin position="42"/>
        <end position="74"/>
    </location>
</feature>
<keyword evidence="3 7" id="KW-0812">Transmembrane</keyword>
<evidence type="ECO:0000256" key="5">
    <source>
        <dbReference type="ARBA" id="ARBA00023136"/>
    </source>
</evidence>
<evidence type="ECO:0000256" key="7">
    <source>
        <dbReference type="SAM" id="Phobius"/>
    </source>
</evidence>
<keyword evidence="5 7" id="KW-0472">Membrane</keyword>
<evidence type="ECO:0000259" key="8">
    <source>
        <dbReference type="PROSITE" id="PS50850"/>
    </source>
</evidence>
<feature type="compositionally biased region" description="Basic and acidic residues" evidence="6">
    <location>
        <begin position="42"/>
        <end position="56"/>
    </location>
</feature>
<evidence type="ECO:0000256" key="4">
    <source>
        <dbReference type="ARBA" id="ARBA00022989"/>
    </source>
</evidence>
<evidence type="ECO:0000313" key="9">
    <source>
        <dbReference type="EMBL" id="NOV40750.1"/>
    </source>
</evidence>
<feature type="transmembrane region" description="Helical" evidence="7">
    <location>
        <begin position="430"/>
        <end position="450"/>
    </location>
</feature>
<feature type="transmembrane region" description="Helical" evidence="7">
    <location>
        <begin position="131"/>
        <end position="152"/>
    </location>
</feature>
<dbReference type="OrthoDB" id="6490954at2759"/>
<dbReference type="Gene3D" id="1.20.1250.20">
    <property type="entry name" value="MFS general substrate transporter like domains"/>
    <property type="match status" value="2"/>
</dbReference>
<dbReference type="PANTHER" id="PTHR23506">
    <property type="entry name" value="GH10249P"/>
    <property type="match status" value="1"/>
</dbReference>
<dbReference type="InterPro" id="IPR011701">
    <property type="entry name" value="MFS"/>
</dbReference>
<feature type="transmembrane region" description="Helical" evidence="7">
    <location>
        <begin position="391"/>
        <end position="418"/>
    </location>
</feature>
<feature type="transmembrane region" description="Helical" evidence="7">
    <location>
        <begin position="462"/>
        <end position="488"/>
    </location>
</feature>
<feature type="transmembrane region" description="Helical" evidence="7">
    <location>
        <begin position="293"/>
        <end position="320"/>
    </location>
</feature>
<dbReference type="GO" id="GO:0016020">
    <property type="term" value="C:membrane"/>
    <property type="evidence" value="ECO:0007669"/>
    <property type="project" value="UniProtKB-SubCell"/>
</dbReference>
<dbReference type="Pfam" id="PF07690">
    <property type="entry name" value="MFS_1"/>
    <property type="match status" value="1"/>
</dbReference>
<feature type="transmembrane region" description="Helical" evidence="7">
    <location>
        <begin position="252"/>
        <end position="273"/>
    </location>
</feature>
<dbReference type="GO" id="GO:0022857">
    <property type="term" value="F:transmembrane transporter activity"/>
    <property type="evidence" value="ECO:0007669"/>
    <property type="project" value="InterPro"/>
</dbReference>
<accession>A0A6M2D4X5</accession>
<reference evidence="9" key="1">
    <citation type="submission" date="2019-09" db="EMBL/GenBank/DDBJ databases">
        <title>Organ-specific transcriptomic study of the physiology of the cattle tick, Rhipicephalus microplus.</title>
        <authorList>
            <person name="Tirloni L."/>
            <person name="Braz G."/>
            <person name="Gandara A.C.P."/>
            <person name="Sabadin G.A."/>
            <person name="da Silva R.M."/>
            <person name="Guizzo M.G."/>
            <person name="Machado J.A."/>
            <person name="Costa E.P."/>
            <person name="Gomes H.F."/>
            <person name="Moraes J."/>
            <person name="Mota M.B.S."/>
            <person name="Mesquita R.D."/>
            <person name="Alvarenga P.H."/>
            <person name="Alves F."/>
            <person name="Seixas A."/>
            <person name="da Fonseca R.N."/>
            <person name="Fogaca A."/>
            <person name="Logullo C."/>
            <person name="Tanaka A."/>
            <person name="Daffre S."/>
            <person name="Termignoni C."/>
            <person name="Vaz I.S.Jr."/>
            <person name="Oliveira P.L."/>
            <person name="Ribeiro J.M."/>
        </authorList>
    </citation>
    <scope>NUCLEOTIDE SEQUENCE</scope>
    <source>
        <strain evidence="9">Porto Alegre</strain>
    </source>
</reference>
<dbReference type="VEuPathDB" id="VectorBase:LOC119170303"/>
<dbReference type="InterPro" id="IPR036259">
    <property type="entry name" value="MFS_trans_sf"/>
</dbReference>
<dbReference type="AlphaFoldDB" id="A0A6M2D4X5"/>
<name>A0A6M2D4X5_RHIMP</name>
<keyword evidence="2" id="KW-0813">Transport</keyword>